<accession>A0A2X2J255</accession>
<organism evidence="1 2">
    <name type="scientific">Sphingobacterium multivorum</name>
    <dbReference type="NCBI Taxonomy" id="28454"/>
    <lineage>
        <taxon>Bacteria</taxon>
        <taxon>Pseudomonadati</taxon>
        <taxon>Bacteroidota</taxon>
        <taxon>Sphingobacteriia</taxon>
        <taxon>Sphingobacteriales</taxon>
        <taxon>Sphingobacteriaceae</taxon>
        <taxon>Sphingobacterium</taxon>
    </lineage>
</organism>
<evidence type="ECO:0000313" key="2">
    <source>
        <dbReference type="Proteomes" id="UP000251241"/>
    </source>
</evidence>
<protein>
    <submittedName>
        <fullName evidence="1">Gliding motility lipoprotein gldH</fullName>
    </submittedName>
</protein>
<sequence>MRLKRTPFLIGILCICIGGSCEQTSIINDNKPIDNKAWLNTSPPSFQFHISDKTKRYDVLMDVRHTPEYAFSNLFILIYQRGPGKKQSIFRKEIKMARSDGKWLGKSSGSLYNNQSIIHKDYLFPDTGMYTISIMQNMKENPLKEITDVGLTVIPK</sequence>
<proteinExistence type="predicted"/>
<name>A0A2X2J255_SPHMU</name>
<dbReference type="Pfam" id="PF14109">
    <property type="entry name" value="GldH_lipo"/>
    <property type="match status" value="1"/>
</dbReference>
<dbReference type="PROSITE" id="PS51257">
    <property type="entry name" value="PROKAR_LIPOPROTEIN"/>
    <property type="match status" value="1"/>
</dbReference>
<dbReference type="AlphaFoldDB" id="A0A2X2J255"/>
<dbReference type="InterPro" id="IPR020018">
    <property type="entry name" value="Motility-assoc_lipoprot_GldH"/>
</dbReference>
<dbReference type="NCBIfam" id="TIGR03511">
    <property type="entry name" value="GldH_lipo"/>
    <property type="match status" value="1"/>
</dbReference>
<dbReference type="Proteomes" id="UP000251241">
    <property type="component" value="Unassembled WGS sequence"/>
</dbReference>
<dbReference type="EMBL" id="UAUU01000009">
    <property type="protein sequence ID" value="SPZ88098.1"/>
    <property type="molecule type" value="Genomic_DNA"/>
</dbReference>
<evidence type="ECO:0000313" key="1">
    <source>
        <dbReference type="EMBL" id="SPZ88098.1"/>
    </source>
</evidence>
<dbReference type="GeneID" id="97183168"/>
<reference evidence="1 2" key="1">
    <citation type="submission" date="2018-06" db="EMBL/GenBank/DDBJ databases">
        <authorList>
            <consortium name="Pathogen Informatics"/>
            <person name="Doyle S."/>
        </authorList>
    </citation>
    <scope>NUCLEOTIDE SEQUENCE [LARGE SCALE GENOMIC DNA]</scope>
    <source>
        <strain evidence="1 2">NCTC11343</strain>
    </source>
</reference>
<dbReference type="RefSeq" id="WP_112375170.1">
    <property type="nucleotide sequence ID" value="NZ_CP069793.1"/>
</dbReference>
<keyword evidence="1" id="KW-0449">Lipoprotein</keyword>
<gene>
    <name evidence="1" type="primary">gldH</name>
    <name evidence="1" type="ORF">NCTC11343_03292</name>
</gene>